<protein>
    <submittedName>
        <fullName evidence="1">Uncharacterized protein</fullName>
    </submittedName>
</protein>
<keyword evidence="2" id="KW-1185">Reference proteome</keyword>
<dbReference type="PANTHER" id="PTHR34197">
    <property type="entry name" value="OS04G0591300 PROTEIN"/>
    <property type="match status" value="1"/>
</dbReference>
<comment type="caution">
    <text evidence="1">The sequence shown here is derived from an EMBL/GenBank/DDBJ whole genome shotgun (WGS) entry which is preliminary data.</text>
</comment>
<proteinExistence type="predicted"/>
<gene>
    <name evidence="1" type="ORF">QVD17_31970</name>
</gene>
<sequence length="312" mass="35706">MKNRGKSVKTEQEKTKFFSNSNNFLSSSSNIPCKKHPLNSSTVGICAYCLNEKLIKLVCSDCGEQRISSCSCSVFSSYRNSSCTVDIGSVERISNLIEIERGSDRDNPKTLFSYLKMKQSETEETGDVGLLKRSNSCVVEVKKTIGFWKIGKLFRKKRDKQGSSERNRVGFDQNCDVSRSRSLSSFMGDKFHNEICSAKILDFNESERRRSGFKGGLMDFESGFVVKEMDFGRIDDNYDDDEFIDLKFDLCDKSKTEHSVFKKHDQFNSIGSSRIMVNDRGIKKVNNSHMQSWKWMFKNQSENNDLNHILKS</sequence>
<reference evidence="1" key="1">
    <citation type="journal article" date="2023" name="bioRxiv">
        <title>Improved chromosome-level genome assembly for marigold (Tagetes erecta).</title>
        <authorList>
            <person name="Jiang F."/>
            <person name="Yuan L."/>
            <person name="Wang S."/>
            <person name="Wang H."/>
            <person name="Xu D."/>
            <person name="Wang A."/>
            <person name="Fan W."/>
        </authorList>
    </citation>
    <scope>NUCLEOTIDE SEQUENCE</scope>
    <source>
        <strain evidence="1">WSJ</strain>
        <tissue evidence="1">Leaf</tissue>
    </source>
</reference>
<dbReference type="EMBL" id="JAUHHV010000008">
    <property type="protein sequence ID" value="KAK1416181.1"/>
    <property type="molecule type" value="Genomic_DNA"/>
</dbReference>
<dbReference type="Proteomes" id="UP001229421">
    <property type="component" value="Unassembled WGS sequence"/>
</dbReference>
<evidence type="ECO:0000313" key="1">
    <source>
        <dbReference type="EMBL" id="KAK1416181.1"/>
    </source>
</evidence>
<dbReference type="AlphaFoldDB" id="A0AAD8K771"/>
<accession>A0AAD8K771</accession>
<dbReference type="PANTHER" id="PTHR34197:SF3">
    <property type="entry name" value="DUF740 FAMILY PROTEIN"/>
    <property type="match status" value="1"/>
</dbReference>
<evidence type="ECO:0000313" key="2">
    <source>
        <dbReference type="Proteomes" id="UP001229421"/>
    </source>
</evidence>
<name>A0AAD8K771_TARER</name>
<organism evidence="1 2">
    <name type="scientific">Tagetes erecta</name>
    <name type="common">African marigold</name>
    <dbReference type="NCBI Taxonomy" id="13708"/>
    <lineage>
        <taxon>Eukaryota</taxon>
        <taxon>Viridiplantae</taxon>
        <taxon>Streptophyta</taxon>
        <taxon>Embryophyta</taxon>
        <taxon>Tracheophyta</taxon>
        <taxon>Spermatophyta</taxon>
        <taxon>Magnoliopsida</taxon>
        <taxon>eudicotyledons</taxon>
        <taxon>Gunneridae</taxon>
        <taxon>Pentapetalae</taxon>
        <taxon>asterids</taxon>
        <taxon>campanulids</taxon>
        <taxon>Asterales</taxon>
        <taxon>Asteraceae</taxon>
        <taxon>Asteroideae</taxon>
        <taxon>Heliantheae alliance</taxon>
        <taxon>Tageteae</taxon>
        <taxon>Tagetes</taxon>
    </lineage>
</organism>